<feature type="region of interest" description="Disordered" evidence="1">
    <location>
        <begin position="355"/>
        <end position="374"/>
    </location>
</feature>
<feature type="compositionally biased region" description="Basic and acidic residues" evidence="1">
    <location>
        <begin position="646"/>
        <end position="677"/>
    </location>
</feature>
<feature type="compositionally biased region" description="Basic and acidic residues" evidence="1">
    <location>
        <begin position="891"/>
        <end position="924"/>
    </location>
</feature>
<dbReference type="GO" id="GO:0000445">
    <property type="term" value="C:THO complex part of transcription export complex"/>
    <property type="evidence" value="ECO:0007669"/>
    <property type="project" value="TreeGrafter"/>
</dbReference>
<dbReference type="GO" id="GO:0006406">
    <property type="term" value="P:mRNA export from nucleus"/>
    <property type="evidence" value="ECO:0007669"/>
    <property type="project" value="TreeGrafter"/>
</dbReference>
<dbReference type="PANTHER" id="PTHR13265">
    <property type="entry name" value="THO COMPLEX SUBUNIT 1"/>
    <property type="match status" value="1"/>
</dbReference>
<dbReference type="InterPro" id="IPR021861">
    <property type="entry name" value="THO_THOC1"/>
</dbReference>
<name>A0A7S4ANT1_9STRA</name>
<feature type="compositionally biased region" description="Basic and acidic residues" evidence="1">
    <location>
        <begin position="750"/>
        <end position="769"/>
    </location>
</feature>
<feature type="compositionally biased region" description="Basic and acidic residues" evidence="1">
    <location>
        <begin position="776"/>
        <end position="794"/>
    </location>
</feature>
<dbReference type="AlphaFoldDB" id="A0A7S4ANT1"/>
<reference evidence="2" key="1">
    <citation type="submission" date="2021-01" db="EMBL/GenBank/DDBJ databases">
        <authorList>
            <person name="Corre E."/>
            <person name="Pelletier E."/>
            <person name="Niang G."/>
            <person name="Scheremetjew M."/>
            <person name="Finn R."/>
            <person name="Kale V."/>
            <person name="Holt S."/>
            <person name="Cochrane G."/>
            <person name="Meng A."/>
            <person name="Brown T."/>
            <person name="Cohen L."/>
        </authorList>
    </citation>
    <scope>NUCLEOTIDE SEQUENCE</scope>
    <source>
        <strain evidence="2">10249 10 AB</strain>
    </source>
</reference>
<dbReference type="EMBL" id="HBIX01019219">
    <property type="protein sequence ID" value="CAE0720902.1"/>
    <property type="molecule type" value="Transcribed_RNA"/>
</dbReference>
<organism evidence="2">
    <name type="scientific">Pseudo-nitzschia australis</name>
    <dbReference type="NCBI Taxonomy" id="44445"/>
    <lineage>
        <taxon>Eukaryota</taxon>
        <taxon>Sar</taxon>
        <taxon>Stramenopiles</taxon>
        <taxon>Ochrophyta</taxon>
        <taxon>Bacillariophyta</taxon>
        <taxon>Bacillariophyceae</taxon>
        <taxon>Bacillariophycidae</taxon>
        <taxon>Bacillariales</taxon>
        <taxon>Bacillariaceae</taxon>
        <taxon>Pseudo-nitzschia</taxon>
    </lineage>
</organism>
<feature type="region of interest" description="Disordered" evidence="1">
    <location>
        <begin position="485"/>
        <end position="517"/>
    </location>
</feature>
<feature type="compositionally biased region" description="Basic and acidic residues" evidence="1">
    <location>
        <begin position="823"/>
        <end position="865"/>
    </location>
</feature>
<evidence type="ECO:0008006" key="3">
    <source>
        <dbReference type="Google" id="ProtNLM"/>
    </source>
</evidence>
<protein>
    <recommendedName>
        <fullName evidence="3">THO complex subunit 1</fullName>
    </recommendedName>
</protein>
<accession>A0A7S4ANT1</accession>
<feature type="compositionally biased region" description="Basic and acidic residues" evidence="1">
    <location>
        <begin position="931"/>
        <end position="953"/>
    </location>
</feature>
<feature type="compositionally biased region" description="Basic and acidic residues" evidence="1">
    <location>
        <begin position="713"/>
        <end position="741"/>
    </location>
</feature>
<feature type="compositionally biased region" description="Basic and acidic residues" evidence="1">
    <location>
        <begin position="805"/>
        <end position="814"/>
    </location>
</feature>
<sequence length="961" mass="108518">MVDDQKSSFGSLLHHRYDIQLNQRPTVTEENKQLNRTIMTIEPTDAGYIDSIEDPFFKSVAKQVVDVKTNAESQDNTISDGEKVAYASRRLEDMEISVRRELLALLLLQGNRQETADGPGNDHSTANADTIGVFWKSSLDICHHLVHHALCSKASKSRTVSYENLAPCRRLPYILLSDCLDCLPSLEDAQHFWSNYVEPTLVNSLLFGDKFWCLLTEKNNSKKLTLPSSHLPFLKVTNQFLKRLEHASDNAVRVEWKGRILWALAKGFSIADKSSLKSWGNFHTTNETDFENKEEFKKSITVVVTPSARAIDYNLYEAFWSLQTDFANPNKINVGDFIKKLRLILEAMESAAAASGTTNTPNYDGNKVEDRGTTRNSTKYLTSSALLPSQIEDPAFRSSVVTQFLIVASHLGAESPPLKNALSSFLGRARKLLKNDRPQLHDILWESILVNGREDDWRTWKKQKCTVSAFAPNFKRSHQLVLDNGSIDEGKRQHKRSRLLSNEPLDKNGENSTVSEETVSSLSGKFLDNNDLVTVSKNLHDKIPTLEEHLEPYVEALDPESGIEDEYHPKNDSLFTWRAMRLYAKYQLPLMSQCRKPADLEKITRKWYRQSLGKDIPGELQPVEEFDDADDGKKKYGTTSAEMNDNDNHNDENKTDKDNMNTEMKDAKKEGAFEKDNQNINDENDAKMDDSNDSNATRTIEETPSMDNTDLSEADKEDKGRVKSDEEDSNPTKESLKKTESNMHTQSKNSKTDDVDENVRKTKIVEDSKPYSSVHSDTKKGNEDGEKSNDDQNRSNKNNNSNQGLEKRAPREKILPQNRGGGRRSDDGGRNSQEHGRRDDGGRNIQEQGRRDDDLAPRRRGDDIQQLRGRPGGESSYRGRSDGPPPRRGGGRYDDGYRGDNRGERFNGERGGRSVGRDNHRGGGDRGGGVGRDDLRGGERAGDRNRRNNETRPHGGGRRRR</sequence>
<evidence type="ECO:0000256" key="1">
    <source>
        <dbReference type="SAM" id="MobiDB-lite"/>
    </source>
</evidence>
<gene>
    <name evidence="2" type="ORF">PAUS00366_LOCUS13656</name>
</gene>
<dbReference type="PANTHER" id="PTHR13265:SF0">
    <property type="entry name" value="HPR1"/>
    <property type="match status" value="1"/>
</dbReference>
<dbReference type="Pfam" id="PF11957">
    <property type="entry name" value="efThoc1"/>
    <property type="match status" value="1"/>
</dbReference>
<evidence type="ECO:0000313" key="2">
    <source>
        <dbReference type="EMBL" id="CAE0720902.1"/>
    </source>
</evidence>
<feature type="region of interest" description="Disordered" evidence="1">
    <location>
        <begin position="618"/>
        <end position="961"/>
    </location>
</feature>
<proteinExistence type="predicted"/>